<evidence type="ECO:0000259" key="13">
    <source>
        <dbReference type="Pfam" id="PF00732"/>
    </source>
</evidence>
<dbReference type="EC" id="1.1.3.20" evidence="5 12"/>
<sequence length="721" mass="78634">MSLVTFDELGRLSLPRGIESQLTDEEWSTLQVVMDTFTPELSRNQCNKIIRSHPQLNEEKASNFLRSPASSWVSREYVDLKLSNLSKKKLSDLKTVLRYLNSSTASLFITGHLSPFTQLSPEQRELVVQKWAISNLTTFRVLFNSLGNLSVGVTYAHPTFGKEFIYWAASGYPGADPLRDTKKLALTLDEYQFLNVPAQGVTLEYDVVVIGTGAGGGVVAGRLASAGLKVLVLEKGGFYNMDQLPLTEAESYHHLYEGNGSIISEDSGASFIAGSTFGGGTFVNWSASLAPPHSVREEWSRQHGLPFFESSAFQRHIDAVSKRIGVSDQYVQHNVANQAMIVGCKRLGYSVSVIPQNTAGRHHDCGWCTFGCANGGKQSTAVTWLQDAQKHGAHFAVNCRVDQVIVKNGRAEGVIAHINGAPIVVKAKRVVVSAGAFNSPLLLQRSGLKNKNIGRNLYIHPVYFVSGYFPEHQIDQFNGSIMTTITGAADCRQGTGYGAKLEISAGHPALGAFCLGWRSGESHKTRMIRIRNQVTAVVLIRDKDSVARVFADKETQKPCIEFTLGKFDAESGVEGIQAAVKILVAAGAKEVDVPFPNINPFVSSHSDLPQEDDQLFPDVDLKNSDKLNQFLNEIASKKVRQHVPLVASAHQMGSCRMGISSKTSVVNPKGETWEAKGLYVADGSVFPTPSGVNPMITIQSVAYSIAEFIKEDLLRVKGSKL</sequence>
<dbReference type="Pfam" id="PF05199">
    <property type="entry name" value="GMC_oxred_C"/>
    <property type="match status" value="1"/>
</dbReference>
<dbReference type="InterPro" id="IPR012400">
    <property type="entry name" value="Long_Oxdase"/>
</dbReference>
<organism evidence="15 16">
    <name type="scientific">Basidiobolus ranarum</name>
    <dbReference type="NCBI Taxonomy" id="34480"/>
    <lineage>
        <taxon>Eukaryota</taxon>
        <taxon>Fungi</taxon>
        <taxon>Fungi incertae sedis</taxon>
        <taxon>Zoopagomycota</taxon>
        <taxon>Entomophthoromycotina</taxon>
        <taxon>Basidiobolomycetes</taxon>
        <taxon>Basidiobolales</taxon>
        <taxon>Basidiobolaceae</taxon>
        <taxon>Basidiobolus</taxon>
    </lineage>
</organism>
<proteinExistence type="inferred from homology"/>
<keyword evidence="6" id="KW-0285">Flavoprotein</keyword>
<evidence type="ECO:0000256" key="6">
    <source>
        <dbReference type="ARBA" id="ARBA00022630"/>
    </source>
</evidence>
<evidence type="ECO:0000259" key="14">
    <source>
        <dbReference type="Pfam" id="PF05199"/>
    </source>
</evidence>
<evidence type="ECO:0000313" key="16">
    <source>
        <dbReference type="Proteomes" id="UP001479436"/>
    </source>
</evidence>
<evidence type="ECO:0000256" key="2">
    <source>
        <dbReference type="ARBA" id="ARBA00003842"/>
    </source>
</evidence>
<accession>A0ABR2W0J9</accession>
<keyword evidence="16" id="KW-1185">Reference proteome</keyword>
<evidence type="ECO:0000256" key="4">
    <source>
        <dbReference type="ARBA" id="ARBA00010790"/>
    </source>
</evidence>
<dbReference type="PANTHER" id="PTHR46056">
    <property type="entry name" value="LONG-CHAIN-ALCOHOL OXIDASE"/>
    <property type="match status" value="1"/>
</dbReference>
<dbReference type="Gene3D" id="3.50.50.60">
    <property type="entry name" value="FAD/NAD(P)-binding domain"/>
    <property type="match status" value="2"/>
</dbReference>
<comment type="caution">
    <text evidence="15">The sequence shown here is derived from an EMBL/GenBank/DDBJ whole genome shotgun (WGS) entry which is preliminary data.</text>
</comment>
<dbReference type="InterPro" id="IPR000172">
    <property type="entry name" value="GMC_OxRdtase_N"/>
</dbReference>
<dbReference type="EMBL" id="JASJQH010007276">
    <property type="protein sequence ID" value="KAK9711515.1"/>
    <property type="molecule type" value="Genomic_DNA"/>
</dbReference>
<comment type="catalytic activity">
    <reaction evidence="1 12">
        <text>a long-chain primary fatty alcohol + O2 = a long-chain fatty aldehyde + H2O2</text>
        <dbReference type="Rhea" id="RHEA:22756"/>
        <dbReference type="ChEBI" id="CHEBI:15379"/>
        <dbReference type="ChEBI" id="CHEBI:16240"/>
        <dbReference type="ChEBI" id="CHEBI:17176"/>
        <dbReference type="ChEBI" id="CHEBI:77396"/>
        <dbReference type="EC" id="1.1.3.20"/>
    </reaction>
</comment>
<name>A0ABR2W0J9_9FUNG</name>
<evidence type="ECO:0000256" key="8">
    <source>
        <dbReference type="ARBA" id="ARBA00022827"/>
    </source>
</evidence>
<evidence type="ECO:0000256" key="12">
    <source>
        <dbReference type="PIRNR" id="PIRNR028937"/>
    </source>
</evidence>
<evidence type="ECO:0000256" key="3">
    <source>
        <dbReference type="ARBA" id="ARBA00004370"/>
    </source>
</evidence>
<evidence type="ECO:0000313" key="15">
    <source>
        <dbReference type="EMBL" id="KAK9711515.1"/>
    </source>
</evidence>
<feature type="domain" description="Glucose-methanol-choline oxidoreductase N-terminal" evidence="13">
    <location>
        <begin position="253"/>
        <end position="462"/>
    </location>
</feature>
<dbReference type="SUPFAM" id="SSF51905">
    <property type="entry name" value="FAD/NAD(P)-binding domain"/>
    <property type="match status" value="1"/>
</dbReference>
<comment type="subcellular location">
    <subcellularLocation>
        <location evidence="3">Membrane</location>
    </subcellularLocation>
</comment>
<comment type="similarity">
    <text evidence="4 12">Belongs to the GMC oxidoreductase family.</text>
</comment>
<evidence type="ECO:0000256" key="9">
    <source>
        <dbReference type="ARBA" id="ARBA00022989"/>
    </source>
</evidence>
<dbReference type="PANTHER" id="PTHR46056:SF12">
    <property type="entry name" value="LONG-CHAIN-ALCOHOL OXIDASE"/>
    <property type="match status" value="1"/>
</dbReference>
<protein>
    <recommendedName>
        <fullName evidence="5 12">Long-chain-alcohol oxidase</fullName>
        <ecNumber evidence="5 12">1.1.3.20</ecNumber>
    </recommendedName>
</protein>
<comment type="function">
    <text evidence="2">Long-chain fatty alcohol oxidase involved in the omega-oxidation pathway of lipid degradation.</text>
</comment>
<dbReference type="InterPro" id="IPR007867">
    <property type="entry name" value="GMC_OxRtase_C"/>
</dbReference>
<dbReference type="InterPro" id="IPR036188">
    <property type="entry name" value="FAD/NAD-bd_sf"/>
</dbReference>
<dbReference type="PIRSF" id="PIRSF028937">
    <property type="entry name" value="Lg_Ch_AO"/>
    <property type="match status" value="1"/>
</dbReference>
<keyword evidence="7" id="KW-0812">Transmembrane</keyword>
<reference evidence="15 16" key="1">
    <citation type="submission" date="2023-04" db="EMBL/GenBank/DDBJ databases">
        <title>Genome of Basidiobolus ranarum AG-B5.</title>
        <authorList>
            <person name="Stajich J.E."/>
            <person name="Carter-House D."/>
            <person name="Gryganskyi A."/>
        </authorList>
    </citation>
    <scope>NUCLEOTIDE SEQUENCE [LARGE SCALE GENOMIC DNA]</scope>
    <source>
        <strain evidence="15 16">AG-B5</strain>
    </source>
</reference>
<gene>
    <name evidence="15" type="ORF">K7432_007775</name>
</gene>
<evidence type="ECO:0000256" key="11">
    <source>
        <dbReference type="ARBA" id="ARBA00023136"/>
    </source>
</evidence>
<dbReference type="Proteomes" id="UP001479436">
    <property type="component" value="Unassembled WGS sequence"/>
</dbReference>
<evidence type="ECO:0000256" key="10">
    <source>
        <dbReference type="ARBA" id="ARBA00023002"/>
    </source>
</evidence>
<keyword evidence="11" id="KW-0472">Membrane</keyword>
<keyword evidence="9" id="KW-1133">Transmembrane helix</keyword>
<evidence type="ECO:0000256" key="7">
    <source>
        <dbReference type="ARBA" id="ARBA00022692"/>
    </source>
</evidence>
<evidence type="ECO:0000256" key="5">
    <source>
        <dbReference type="ARBA" id="ARBA00013125"/>
    </source>
</evidence>
<feature type="domain" description="Glucose-methanol-choline oxidoreductase C-terminal" evidence="14">
    <location>
        <begin position="560"/>
        <end position="702"/>
    </location>
</feature>
<keyword evidence="8" id="KW-0274">FAD</keyword>
<dbReference type="Pfam" id="PF00732">
    <property type="entry name" value="GMC_oxred_N"/>
    <property type="match status" value="1"/>
</dbReference>
<keyword evidence="10 12" id="KW-0560">Oxidoreductase</keyword>
<evidence type="ECO:0000256" key="1">
    <source>
        <dbReference type="ARBA" id="ARBA00000920"/>
    </source>
</evidence>